<accession>F4S3K5</accession>
<evidence type="ECO:0000256" key="1">
    <source>
        <dbReference type="SAM" id="MobiDB-lite"/>
    </source>
</evidence>
<reference evidence="3" key="1">
    <citation type="journal article" date="2011" name="Proc. Natl. Acad. Sci. U.S.A.">
        <title>Obligate biotrophy features unraveled by the genomic analysis of rust fungi.</title>
        <authorList>
            <person name="Duplessis S."/>
            <person name="Cuomo C.A."/>
            <person name="Lin Y.-C."/>
            <person name="Aerts A."/>
            <person name="Tisserant E."/>
            <person name="Veneault-Fourrey C."/>
            <person name="Joly D.L."/>
            <person name="Hacquard S."/>
            <person name="Amselem J."/>
            <person name="Cantarel B.L."/>
            <person name="Chiu R."/>
            <person name="Coutinho P.M."/>
            <person name="Feau N."/>
            <person name="Field M."/>
            <person name="Frey P."/>
            <person name="Gelhaye E."/>
            <person name="Goldberg J."/>
            <person name="Grabherr M.G."/>
            <person name="Kodira C.D."/>
            <person name="Kohler A."/>
            <person name="Kuees U."/>
            <person name="Lindquist E.A."/>
            <person name="Lucas S.M."/>
            <person name="Mago R."/>
            <person name="Mauceli E."/>
            <person name="Morin E."/>
            <person name="Murat C."/>
            <person name="Pangilinan J.L."/>
            <person name="Park R."/>
            <person name="Pearson M."/>
            <person name="Quesneville H."/>
            <person name="Rouhier N."/>
            <person name="Sakthikumar S."/>
            <person name="Salamov A.A."/>
            <person name="Schmutz J."/>
            <person name="Selles B."/>
            <person name="Shapiro H."/>
            <person name="Tanguay P."/>
            <person name="Tuskan G.A."/>
            <person name="Henrissat B."/>
            <person name="Van de Peer Y."/>
            <person name="Rouze P."/>
            <person name="Ellis J.G."/>
            <person name="Dodds P.N."/>
            <person name="Schein J.E."/>
            <person name="Zhong S."/>
            <person name="Hamelin R.C."/>
            <person name="Grigoriev I.V."/>
            <person name="Szabo L.J."/>
            <person name="Martin F."/>
        </authorList>
    </citation>
    <scope>NUCLEOTIDE SEQUENCE [LARGE SCALE GENOMIC DNA]</scope>
    <source>
        <strain evidence="3">98AG31 / pathotype 3-4-7</strain>
    </source>
</reference>
<protein>
    <submittedName>
        <fullName evidence="2">Uncharacterized protein</fullName>
    </submittedName>
</protein>
<keyword evidence="3" id="KW-1185">Reference proteome</keyword>
<dbReference type="InParanoid" id="F4S3K5"/>
<feature type="region of interest" description="Disordered" evidence="1">
    <location>
        <begin position="165"/>
        <end position="189"/>
    </location>
</feature>
<feature type="compositionally biased region" description="Basic and acidic residues" evidence="1">
    <location>
        <begin position="179"/>
        <end position="189"/>
    </location>
</feature>
<dbReference type="GeneID" id="18930848"/>
<feature type="compositionally biased region" description="Polar residues" evidence="1">
    <location>
        <begin position="30"/>
        <end position="44"/>
    </location>
</feature>
<evidence type="ECO:0000313" key="2">
    <source>
        <dbReference type="EMBL" id="EGG00776.1"/>
    </source>
</evidence>
<dbReference type="RefSeq" id="XP_007416047.1">
    <property type="nucleotide sequence ID" value="XM_007415985.1"/>
</dbReference>
<feature type="compositionally biased region" description="Basic and acidic residues" evidence="1">
    <location>
        <begin position="66"/>
        <end position="75"/>
    </location>
</feature>
<feature type="compositionally biased region" description="Low complexity" evidence="1">
    <location>
        <begin position="1"/>
        <end position="12"/>
    </location>
</feature>
<organism evidence="3">
    <name type="scientific">Melampsora larici-populina (strain 98AG31 / pathotype 3-4-7)</name>
    <name type="common">Poplar leaf rust fungus</name>
    <dbReference type="NCBI Taxonomy" id="747676"/>
    <lineage>
        <taxon>Eukaryota</taxon>
        <taxon>Fungi</taxon>
        <taxon>Dikarya</taxon>
        <taxon>Basidiomycota</taxon>
        <taxon>Pucciniomycotina</taxon>
        <taxon>Pucciniomycetes</taxon>
        <taxon>Pucciniales</taxon>
        <taxon>Melampsoraceae</taxon>
        <taxon>Melampsora</taxon>
    </lineage>
</organism>
<gene>
    <name evidence="2" type="ORF">MELLADRAFT_67556</name>
</gene>
<dbReference type="Proteomes" id="UP000001072">
    <property type="component" value="Unassembled WGS sequence"/>
</dbReference>
<evidence type="ECO:0000313" key="3">
    <source>
        <dbReference type="Proteomes" id="UP000001072"/>
    </source>
</evidence>
<name>F4S3K5_MELLP</name>
<proteinExistence type="predicted"/>
<sequence>MSQQSIQQSMASLLHGRTLRPRGPTPGPSIVTTQEITQESNNTLEKIDEIQVDGGVDTQIQTMDQLNEKEISVKEKKGKGKGTKQNTKNSKTQKEEAKPTGIELEAQGREDPQRRGVLMNESDVQVNEQINECQQNENGSNEVGNMTVGFGKLNSLLFLISSYSPSLSPPSNPKNYLCKNEESGKAATL</sequence>
<dbReference type="EMBL" id="GL883144">
    <property type="protein sequence ID" value="EGG00776.1"/>
    <property type="molecule type" value="Genomic_DNA"/>
</dbReference>
<dbReference type="KEGG" id="mlr:MELLADRAFT_67556"/>
<dbReference type="AlphaFoldDB" id="F4S3K5"/>
<feature type="region of interest" description="Disordered" evidence="1">
    <location>
        <begin position="1"/>
        <end position="122"/>
    </location>
</feature>
<dbReference type="HOGENOM" id="CLU_1434732_0_0_1"/>
<dbReference type="VEuPathDB" id="FungiDB:MELLADRAFT_67556"/>